<keyword evidence="7" id="KW-0224">Dipeptidase</keyword>
<dbReference type="NCBIfam" id="NF005591">
    <property type="entry name" value="PRK07318.1"/>
    <property type="match status" value="1"/>
</dbReference>
<keyword evidence="3" id="KW-0645">Protease</keyword>
<dbReference type="PROSITE" id="PS00758">
    <property type="entry name" value="ARGE_DAPE_CPG2_1"/>
    <property type="match status" value="1"/>
</dbReference>
<keyword evidence="6" id="KW-0862">Zinc</keyword>
<dbReference type="GO" id="GO:0016805">
    <property type="term" value="F:dipeptidase activity"/>
    <property type="evidence" value="ECO:0007669"/>
    <property type="project" value="UniProtKB-KW"/>
</dbReference>
<keyword evidence="4" id="KW-0479">Metal-binding</keyword>
<dbReference type="SUPFAM" id="SSF53187">
    <property type="entry name" value="Zn-dependent exopeptidases"/>
    <property type="match status" value="1"/>
</dbReference>
<dbReference type="EMBL" id="AZEU01000079">
    <property type="protein sequence ID" value="KRL49405.1"/>
    <property type="molecule type" value="Genomic_DNA"/>
</dbReference>
<evidence type="ECO:0000256" key="6">
    <source>
        <dbReference type="ARBA" id="ARBA00022833"/>
    </source>
</evidence>
<reference evidence="9 10" key="1">
    <citation type="journal article" date="2015" name="Genome Announc.">
        <title>Expanding the biotechnology potential of lactobacilli through comparative genomics of 213 strains and associated genera.</title>
        <authorList>
            <person name="Sun Z."/>
            <person name="Harris H.M."/>
            <person name="McCann A."/>
            <person name="Guo C."/>
            <person name="Argimon S."/>
            <person name="Zhang W."/>
            <person name="Yang X."/>
            <person name="Jeffery I.B."/>
            <person name="Cooney J.C."/>
            <person name="Kagawa T.F."/>
            <person name="Liu W."/>
            <person name="Song Y."/>
            <person name="Salvetti E."/>
            <person name="Wrobel A."/>
            <person name="Rasinkangas P."/>
            <person name="Parkhill J."/>
            <person name="Rea M.C."/>
            <person name="O'Sullivan O."/>
            <person name="Ritari J."/>
            <person name="Douillard F.P."/>
            <person name="Paul Ross R."/>
            <person name="Yang R."/>
            <person name="Briner A.E."/>
            <person name="Felis G.E."/>
            <person name="de Vos W.M."/>
            <person name="Barrangou R."/>
            <person name="Klaenhammer T.R."/>
            <person name="Caufield P.W."/>
            <person name="Cui Y."/>
            <person name="Zhang H."/>
            <person name="O'Toole P.W."/>
        </authorList>
    </citation>
    <scope>NUCLEOTIDE SEQUENCE [LARGE SCALE GENOMIC DNA]</scope>
    <source>
        <strain evidence="9 10">DSM 13343</strain>
    </source>
</reference>
<keyword evidence="5" id="KW-0378">Hydrolase</keyword>
<evidence type="ECO:0000256" key="5">
    <source>
        <dbReference type="ARBA" id="ARBA00022801"/>
    </source>
</evidence>
<dbReference type="GO" id="GO:0008270">
    <property type="term" value="F:zinc ion binding"/>
    <property type="evidence" value="ECO:0007669"/>
    <property type="project" value="InterPro"/>
</dbReference>
<dbReference type="InterPro" id="IPR036264">
    <property type="entry name" value="Bact_exopeptidase_dim_dom"/>
</dbReference>
<evidence type="ECO:0000256" key="1">
    <source>
        <dbReference type="ARBA" id="ARBA00001947"/>
    </source>
</evidence>
<evidence type="ECO:0000313" key="10">
    <source>
        <dbReference type="Proteomes" id="UP000051790"/>
    </source>
</evidence>
<dbReference type="SUPFAM" id="SSF55031">
    <property type="entry name" value="Bacterial exopeptidase dimerisation domain"/>
    <property type="match status" value="1"/>
</dbReference>
<dbReference type="PATRIC" id="fig|1423769.4.peg.89"/>
<dbReference type="CDD" id="cd03888">
    <property type="entry name" value="M20_PepV"/>
    <property type="match status" value="1"/>
</dbReference>
<gene>
    <name evidence="9" type="ORF">FD01_GL000076</name>
</gene>
<comment type="similarity">
    <text evidence="2">Belongs to the peptidase M20A family.</text>
</comment>
<keyword evidence="8" id="KW-0482">Metalloprotease</keyword>
<dbReference type="InterPro" id="IPR010964">
    <property type="entry name" value="M20A_pepV-rel"/>
</dbReference>
<evidence type="ECO:0000313" key="9">
    <source>
        <dbReference type="EMBL" id="KRL49405.1"/>
    </source>
</evidence>
<comment type="caution">
    <text evidence="9">The sequence shown here is derived from an EMBL/GenBank/DDBJ whole genome shotgun (WGS) entry which is preliminary data.</text>
</comment>
<keyword evidence="10" id="KW-1185">Reference proteome</keyword>
<evidence type="ECO:0000256" key="7">
    <source>
        <dbReference type="ARBA" id="ARBA00022997"/>
    </source>
</evidence>
<accession>A0A0R1QWV3</accession>
<sequence length="481" mass="51888">MEVSNKKAENHMTIDWQKLAASYERDLLTDLKTLIAIPSVRDVEHKTADAPLGPAPAQALNAMLEIAQRDGFDTFNVENVAGRISFGQGDTKLGLLGHVDVVPAGDGWDSDPFVAKIQAGRIYGRGSADDKGPTLAAYYALRLLKDQGITPKQTVQFIIGTDEESNWYGMDRYQATQAMPDYGFSPDAEFPIINGEKGISSLTLTFAAQPTSGHTSMTAFDAGLRVNMVPQAATASLTGNLPDDWQAQSDAYAEANNVKISYADTADGVQFTAIGFGAHALEPNAGINAATHLATLLAPWVDDPAGHLYLQTITDHLHNDSRGHHLDIAFSDAIMGDLTASADLFTFRPNGEQTIAINVRYPQGIDLATIQAKMQQALGDAVTVSITEAGHTPHYVSGDDPLVKTLLQVYQDHTGHDGREQSIGGGTYGRIMKRGVAFGAMMPGRENVMHQANEYMPIEDIMHAVAIYADAIYRLTQTEAI</sequence>
<dbReference type="GO" id="GO:0008237">
    <property type="term" value="F:metallopeptidase activity"/>
    <property type="evidence" value="ECO:0007669"/>
    <property type="project" value="UniProtKB-KW"/>
</dbReference>
<evidence type="ECO:0000256" key="3">
    <source>
        <dbReference type="ARBA" id="ARBA00022670"/>
    </source>
</evidence>
<dbReference type="GO" id="GO:0008777">
    <property type="term" value="F:acetylornithine deacetylase activity"/>
    <property type="evidence" value="ECO:0007669"/>
    <property type="project" value="TreeGrafter"/>
</dbReference>
<dbReference type="GO" id="GO:0006508">
    <property type="term" value="P:proteolysis"/>
    <property type="evidence" value="ECO:0007669"/>
    <property type="project" value="UniProtKB-KW"/>
</dbReference>
<dbReference type="Gene3D" id="3.30.70.360">
    <property type="match status" value="2"/>
</dbReference>
<dbReference type="Gene3D" id="3.40.630.10">
    <property type="entry name" value="Zn peptidases"/>
    <property type="match status" value="1"/>
</dbReference>
<evidence type="ECO:0000256" key="2">
    <source>
        <dbReference type="ARBA" id="ARBA00006247"/>
    </source>
</evidence>
<dbReference type="AlphaFoldDB" id="A0A0R1QWV3"/>
<organism evidence="9 10">
    <name type="scientific">Lacticaseibacillus manihotivorans DSM 13343 = JCM 12514</name>
    <dbReference type="NCBI Taxonomy" id="1423769"/>
    <lineage>
        <taxon>Bacteria</taxon>
        <taxon>Bacillati</taxon>
        <taxon>Bacillota</taxon>
        <taxon>Bacilli</taxon>
        <taxon>Lactobacillales</taxon>
        <taxon>Lactobacillaceae</taxon>
        <taxon>Lacticaseibacillus</taxon>
    </lineage>
</organism>
<dbReference type="PANTHER" id="PTHR43808:SF31">
    <property type="entry name" value="N-ACETYL-L-CITRULLINE DEACETYLASE"/>
    <property type="match status" value="1"/>
</dbReference>
<evidence type="ECO:0000256" key="8">
    <source>
        <dbReference type="ARBA" id="ARBA00023049"/>
    </source>
</evidence>
<dbReference type="Proteomes" id="UP000051790">
    <property type="component" value="Unassembled WGS sequence"/>
</dbReference>
<dbReference type="PROSITE" id="PS00759">
    <property type="entry name" value="ARGE_DAPE_CPG2_2"/>
    <property type="match status" value="1"/>
</dbReference>
<dbReference type="GO" id="GO:0006526">
    <property type="term" value="P:L-arginine biosynthetic process"/>
    <property type="evidence" value="ECO:0007669"/>
    <property type="project" value="TreeGrafter"/>
</dbReference>
<dbReference type="Pfam" id="PF01546">
    <property type="entry name" value="Peptidase_M20"/>
    <property type="match status" value="1"/>
</dbReference>
<comment type="cofactor">
    <cofactor evidence="1">
        <name>Zn(2+)</name>
        <dbReference type="ChEBI" id="CHEBI:29105"/>
    </cofactor>
</comment>
<dbReference type="InterPro" id="IPR002933">
    <property type="entry name" value="Peptidase_M20"/>
</dbReference>
<proteinExistence type="inferred from homology"/>
<name>A0A0R1QWV3_9LACO</name>
<dbReference type="NCBIfam" id="TIGR01887">
    <property type="entry name" value="dipeptidaselike"/>
    <property type="match status" value="1"/>
</dbReference>
<dbReference type="InterPro" id="IPR001261">
    <property type="entry name" value="ArgE/DapE_CS"/>
</dbReference>
<protein>
    <submittedName>
        <fullName evidence="9">Merops family protein m20a</fullName>
    </submittedName>
</protein>
<dbReference type="PANTHER" id="PTHR43808">
    <property type="entry name" value="ACETYLORNITHINE DEACETYLASE"/>
    <property type="match status" value="1"/>
</dbReference>
<dbReference type="InterPro" id="IPR050072">
    <property type="entry name" value="Peptidase_M20A"/>
</dbReference>
<evidence type="ECO:0000256" key="4">
    <source>
        <dbReference type="ARBA" id="ARBA00022723"/>
    </source>
</evidence>